<sequence length="226" mass="25432">MTVSAPDPLPVREASLRALERLGLPVPAANFPMVWDPGDTIELRPRAELEARVAVLNIVLARSFGMPPESAMEWLLDAHLVERLTRPEWRFVVNDSGDHFSFALHLEAVYALGWVMGLTRDLDPRLPSGNGLMQRLPNLIEGETFAAWRGRTLTAPREVGEVARLLDLYYCLDWAYLEAERANLPLPGEVDSNAIGQRRWALEWAVVFKGPYHDAPLAWEEIDLSV</sequence>
<comment type="caution">
    <text evidence="1">The sequence shown here is derived from an EMBL/GenBank/DDBJ whole genome shotgun (WGS) entry which is preliminary data.</text>
</comment>
<name>A0A8J3ZZH3_9ACTN</name>
<proteinExistence type="predicted"/>
<evidence type="ECO:0000313" key="2">
    <source>
        <dbReference type="Proteomes" id="UP000635606"/>
    </source>
</evidence>
<reference evidence="1" key="1">
    <citation type="submission" date="2021-01" db="EMBL/GenBank/DDBJ databases">
        <title>Whole genome shotgun sequence of Virgisporangium ochraceum NBRC 16418.</title>
        <authorList>
            <person name="Komaki H."/>
            <person name="Tamura T."/>
        </authorList>
    </citation>
    <scope>NUCLEOTIDE SEQUENCE</scope>
    <source>
        <strain evidence="1">NBRC 16418</strain>
    </source>
</reference>
<gene>
    <name evidence="1" type="ORF">Voc01_052420</name>
</gene>
<dbReference type="Pfam" id="PF14094">
    <property type="entry name" value="DUF4272"/>
    <property type="match status" value="1"/>
</dbReference>
<evidence type="ECO:0008006" key="3">
    <source>
        <dbReference type="Google" id="ProtNLM"/>
    </source>
</evidence>
<organism evidence="1 2">
    <name type="scientific">Virgisporangium ochraceum</name>
    <dbReference type="NCBI Taxonomy" id="65505"/>
    <lineage>
        <taxon>Bacteria</taxon>
        <taxon>Bacillati</taxon>
        <taxon>Actinomycetota</taxon>
        <taxon>Actinomycetes</taxon>
        <taxon>Micromonosporales</taxon>
        <taxon>Micromonosporaceae</taxon>
        <taxon>Virgisporangium</taxon>
    </lineage>
</organism>
<dbReference type="EMBL" id="BOPH01000077">
    <property type="protein sequence ID" value="GIJ70325.1"/>
    <property type="molecule type" value="Genomic_DNA"/>
</dbReference>
<accession>A0A8J3ZZH3</accession>
<dbReference type="AlphaFoldDB" id="A0A8J3ZZH3"/>
<dbReference type="RefSeq" id="WP_203930230.1">
    <property type="nucleotide sequence ID" value="NZ_BOPH01000077.1"/>
</dbReference>
<protein>
    <recommendedName>
        <fullName evidence="3">DUF4272 domain-containing protein</fullName>
    </recommendedName>
</protein>
<dbReference type="InterPro" id="IPR025368">
    <property type="entry name" value="DUF4272"/>
</dbReference>
<dbReference type="Proteomes" id="UP000635606">
    <property type="component" value="Unassembled WGS sequence"/>
</dbReference>
<keyword evidence="2" id="KW-1185">Reference proteome</keyword>
<evidence type="ECO:0000313" key="1">
    <source>
        <dbReference type="EMBL" id="GIJ70325.1"/>
    </source>
</evidence>